<dbReference type="EMBL" id="AAYA01000001">
    <property type="protein sequence ID" value="EBA10503.1"/>
    <property type="molecule type" value="Genomic_DNA"/>
</dbReference>
<gene>
    <name evidence="1" type="ORF">SSE37_20897</name>
</gene>
<sequence length="27" mass="2953">MAWLAVLAGAGWVIGQITLRQISGRRQ</sequence>
<comment type="caution">
    <text evidence="1">The sequence shown here is derived from an EMBL/GenBank/DDBJ whole genome shotgun (WGS) entry which is preliminary data.</text>
</comment>
<evidence type="ECO:0000313" key="1">
    <source>
        <dbReference type="EMBL" id="EBA10503.1"/>
    </source>
</evidence>
<accession>A3JYB7</accession>
<dbReference type="AlphaFoldDB" id="A3JYB7"/>
<evidence type="ECO:0000313" key="2">
    <source>
        <dbReference type="Proteomes" id="UP000005713"/>
    </source>
</evidence>
<keyword evidence="2" id="KW-1185">Reference proteome</keyword>
<name>A3JYB7_SAGS3</name>
<protein>
    <submittedName>
        <fullName evidence="1">Uncharacterized protein</fullName>
    </submittedName>
</protein>
<organism evidence="1 2">
    <name type="scientific">Sagittula stellata (strain ATCC 700073 / DSM 11524 / E-37)</name>
    <dbReference type="NCBI Taxonomy" id="388399"/>
    <lineage>
        <taxon>Bacteria</taxon>
        <taxon>Pseudomonadati</taxon>
        <taxon>Pseudomonadota</taxon>
        <taxon>Alphaproteobacteria</taxon>
        <taxon>Rhodobacterales</taxon>
        <taxon>Roseobacteraceae</taxon>
        <taxon>Sagittula</taxon>
    </lineage>
</organism>
<proteinExistence type="predicted"/>
<dbReference type="Proteomes" id="UP000005713">
    <property type="component" value="Unassembled WGS sequence"/>
</dbReference>
<reference evidence="1 2" key="1">
    <citation type="submission" date="2006-06" db="EMBL/GenBank/DDBJ databases">
        <authorList>
            <person name="Moran M.A."/>
            <person name="Ferriera S."/>
            <person name="Johnson J."/>
            <person name="Kravitz S."/>
            <person name="Beeson K."/>
            <person name="Sutton G."/>
            <person name="Rogers Y.-H."/>
            <person name="Friedman R."/>
            <person name="Frazier M."/>
            <person name="Venter J.C."/>
        </authorList>
    </citation>
    <scope>NUCLEOTIDE SEQUENCE [LARGE SCALE GENOMIC DNA]</scope>
    <source>
        <strain evidence="1 2">E-37</strain>
    </source>
</reference>